<comment type="caution">
    <text evidence="2">The sequence shown here is derived from an EMBL/GenBank/DDBJ whole genome shotgun (WGS) entry which is preliminary data.</text>
</comment>
<dbReference type="AlphaFoldDB" id="A0A5C7BBZ9"/>
<dbReference type="STRING" id="1123037.GCA_000425305_00626"/>
<protein>
    <submittedName>
        <fullName evidence="2">Uncharacterized protein</fullName>
    </submittedName>
</protein>
<keyword evidence="1" id="KW-0812">Transmembrane</keyword>
<evidence type="ECO:0000256" key="1">
    <source>
        <dbReference type="SAM" id="Phobius"/>
    </source>
</evidence>
<accession>A0A5C7BBZ9</accession>
<dbReference type="OrthoDB" id="676695at2"/>
<keyword evidence="3" id="KW-1185">Reference proteome</keyword>
<feature type="transmembrane region" description="Helical" evidence="1">
    <location>
        <begin position="27"/>
        <end position="43"/>
    </location>
</feature>
<proteinExistence type="predicted"/>
<reference evidence="2 3" key="1">
    <citation type="submission" date="2019-08" db="EMBL/GenBank/DDBJ databases">
        <title>Genome of Psychroserpens burtonensis ACAM 167.</title>
        <authorList>
            <person name="Bowman J.P."/>
        </authorList>
    </citation>
    <scope>NUCLEOTIDE SEQUENCE [LARGE SCALE GENOMIC DNA]</scope>
    <source>
        <strain evidence="2 3">ACAM 167</strain>
    </source>
</reference>
<organism evidence="2 3">
    <name type="scientific">Psychroserpens burtonensis</name>
    <dbReference type="NCBI Taxonomy" id="49278"/>
    <lineage>
        <taxon>Bacteria</taxon>
        <taxon>Pseudomonadati</taxon>
        <taxon>Bacteroidota</taxon>
        <taxon>Flavobacteriia</taxon>
        <taxon>Flavobacteriales</taxon>
        <taxon>Flavobacteriaceae</taxon>
        <taxon>Psychroserpens</taxon>
    </lineage>
</organism>
<evidence type="ECO:0000313" key="3">
    <source>
        <dbReference type="Proteomes" id="UP000321938"/>
    </source>
</evidence>
<dbReference type="Proteomes" id="UP000321938">
    <property type="component" value="Unassembled WGS sequence"/>
</dbReference>
<dbReference type="EMBL" id="VOSB01000001">
    <property type="protein sequence ID" value="TXE20345.1"/>
    <property type="molecule type" value="Genomic_DNA"/>
</dbReference>
<keyword evidence="1" id="KW-0472">Membrane</keyword>
<gene>
    <name evidence="2" type="ORF">ES692_00720</name>
</gene>
<keyword evidence="1" id="KW-1133">Transmembrane helix</keyword>
<evidence type="ECO:0000313" key="2">
    <source>
        <dbReference type="EMBL" id="TXE20345.1"/>
    </source>
</evidence>
<dbReference type="RefSeq" id="WP_147230807.1">
    <property type="nucleotide sequence ID" value="NZ_VOSB01000001.1"/>
</dbReference>
<name>A0A5C7BBZ9_9FLAO</name>
<sequence>MSIVFSIFNDTIRGLSWIDLWGNTKEWVIRILLTVGGVVYFFSSKAMKMMTNSINEKYNRMKTLQCITLVVIVSMALMSCGSDSGNEPATASGFSDIENQIKSEFGDEAYFTDMSIIYNKSIGNIVGVTVTKDPNSLKMGQWNETKGHWKQNQEISLEVPQGTKAEDFMYQLNNQISLTTLGALAEKSSKQLTTDESIEAQS</sequence>